<dbReference type="AlphaFoldDB" id="S8ALU0"/>
<dbReference type="Proteomes" id="UP000015100">
    <property type="component" value="Unassembled WGS sequence"/>
</dbReference>
<keyword evidence="3" id="KW-1185">Reference proteome</keyword>
<gene>
    <name evidence="2" type="ORF">H072_3976</name>
</gene>
<evidence type="ECO:0000256" key="1">
    <source>
        <dbReference type="SAM" id="MobiDB-lite"/>
    </source>
</evidence>
<comment type="caution">
    <text evidence="2">The sequence shown here is derived from an EMBL/GenBank/DDBJ whole genome shotgun (WGS) entry which is preliminary data.</text>
</comment>
<reference evidence="2 3" key="1">
    <citation type="journal article" date="2013" name="PLoS Genet.">
        <title>Genomic mechanisms accounting for the adaptation to parasitism in nematode-trapping fungi.</title>
        <authorList>
            <person name="Meerupati T."/>
            <person name="Andersson K.M."/>
            <person name="Friman E."/>
            <person name="Kumar D."/>
            <person name="Tunlid A."/>
            <person name="Ahren D."/>
        </authorList>
    </citation>
    <scope>NUCLEOTIDE SEQUENCE [LARGE SCALE GENOMIC DNA]</scope>
    <source>
        <strain evidence="2 3">CBS 200.50</strain>
    </source>
</reference>
<evidence type="ECO:0000313" key="3">
    <source>
        <dbReference type="Proteomes" id="UP000015100"/>
    </source>
</evidence>
<proteinExistence type="predicted"/>
<protein>
    <submittedName>
        <fullName evidence="2">Uncharacterized protein</fullName>
    </submittedName>
</protein>
<name>S8ALU0_DACHA</name>
<dbReference type="EMBL" id="AQGS01000129">
    <property type="protein sequence ID" value="EPS42101.1"/>
    <property type="molecule type" value="Genomic_DNA"/>
</dbReference>
<feature type="region of interest" description="Disordered" evidence="1">
    <location>
        <begin position="96"/>
        <end position="119"/>
    </location>
</feature>
<organism evidence="2 3">
    <name type="scientific">Dactylellina haptotyla (strain CBS 200.50)</name>
    <name type="common">Nematode-trapping fungus</name>
    <name type="synonym">Monacrosporium haptotylum</name>
    <dbReference type="NCBI Taxonomy" id="1284197"/>
    <lineage>
        <taxon>Eukaryota</taxon>
        <taxon>Fungi</taxon>
        <taxon>Dikarya</taxon>
        <taxon>Ascomycota</taxon>
        <taxon>Pezizomycotina</taxon>
        <taxon>Orbiliomycetes</taxon>
        <taxon>Orbiliales</taxon>
        <taxon>Orbiliaceae</taxon>
        <taxon>Dactylellina</taxon>
    </lineage>
</organism>
<accession>S8ALU0</accession>
<dbReference type="HOGENOM" id="CLU_2061402_0_0_1"/>
<reference evidence="3" key="2">
    <citation type="submission" date="2013-04" db="EMBL/GenBank/DDBJ databases">
        <title>Genomic mechanisms accounting for the adaptation to parasitism in nematode-trapping fungi.</title>
        <authorList>
            <person name="Ahren D.G."/>
        </authorList>
    </citation>
    <scope>NUCLEOTIDE SEQUENCE [LARGE SCALE GENOMIC DNA]</scope>
    <source>
        <strain evidence="3">CBS 200.50</strain>
    </source>
</reference>
<sequence>MPCAGPYIPTKIHLTPQPNQSDAVQFFLRHGWTVSEAHFLRNRAHIQEEDIDLLVAYDEFPFPCRERDFYKELGKRLNAIWARQNTVQARITQLLASNRNPRPKTRIRPGRIDGPIGTR</sequence>
<evidence type="ECO:0000313" key="2">
    <source>
        <dbReference type="EMBL" id="EPS42101.1"/>
    </source>
</evidence>